<protein>
    <submittedName>
        <fullName evidence="1">Uncharacterized protein</fullName>
    </submittedName>
</protein>
<accession>A0A150PUB8</accession>
<organism evidence="1 2">
    <name type="scientific">Sorangium cellulosum</name>
    <name type="common">Polyangium cellulosum</name>
    <dbReference type="NCBI Taxonomy" id="56"/>
    <lineage>
        <taxon>Bacteria</taxon>
        <taxon>Pseudomonadati</taxon>
        <taxon>Myxococcota</taxon>
        <taxon>Polyangia</taxon>
        <taxon>Polyangiales</taxon>
        <taxon>Polyangiaceae</taxon>
        <taxon>Sorangium</taxon>
    </lineage>
</organism>
<dbReference type="AlphaFoldDB" id="A0A150PUB8"/>
<evidence type="ECO:0000313" key="1">
    <source>
        <dbReference type="EMBL" id="KYF59272.1"/>
    </source>
</evidence>
<evidence type="ECO:0000313" key="2">
    <source>
        <dbReference type="Proteomes" id="UP000075420"/>
    </source>
</evidence>
<dbReference type="EMBL" id="JELY01000467">
    <property type="protein sequence ID" value="KYF59272.1"/>
    <property type="molecule type" value="Genomic_DNA"/>
</dbReference>
<reference evidence="1 2" key="1">
    <citation type="submission" date="2014-02" db="EMBL/GenBank/DDBJ databases">
        <title>The small core and large imbalanced accessory genome model reveals a collaborative survival strategy of Sorangium cellulosum strains in nature.</title>
        <authorList>
            <person name="Han K."/>
            <person name="Peng R."/>
            <person name="Blom J."/>
            <person name="Li Y.-Z."/>
        </authorList>
    </citation>
    <scope>NUCLEOTIDE SEQUENCE [LARGE SCALE GENOMIC DNA]</scope>
    <source>
        <strain evidence="1 2">So0157-25</strain>
    </source>
</reference>
<proteinExistence type="predicted"/>
<gene>
    <name evidence="1" type="ORF">BE08_19190</name>
</gene>
<dbReference type="Proteomes" id="UP000075420">
    <property type="component" value="Unassembled WGS sequence"/>
</dbReference>
<comment type="caution">
    <text evidence="1">The sequence shown here is derived from an EMBL/GenBank/DDBJ whole genome shotgun (WGS) entry which is preliminary data.</text>
</comment>
<name>A0A150PUB8_SORCE</name>
<sequence length="71" mass="7994">MDKRTLDQLEAALDAVSKDLAPRVEELAQKSTSGVLTPEEHREYAEVVRLNDMLSLLKLQAEELWTLRAAS</sequence>